<dbReference type="Proteomes" id="UP000789525">
    <property type="component" value="Unassembled WGS sequence"/>
</dbReference>
<evidence type="ECO:0000313" key="1">
    <source>
        <dbReference type="EMBL" id="CAG8608390.1"/>
    </source>
</evidence>
<name>A0ACA9MS49_9GLOM</name>
<proteinExistence type="predicted"/>
<sequence>MIKQSHSNPNFSDNNTFKKISQRIYNRNRSCDDYNVVIKVGQEPDSRIFHAHSLILKVRSKYFNAAFGNSWAKEDEDGRMVFEKPNIEPTIFEVILRYIYSGILDITNLAVEQVLKLLVACDELCIQDLFDSLQSHIIIKHLKWIRKNLVIIYRTCFHHSSLTKLLHHFSDIVVKNPKLLFDSPEFFHFDESELISILQRKDLRSSLSEEKMWDYVLRWGVAQHPELPENPMSWKIQDFEKLKSTLAKCTSLIKFDDIGVKEFYQKVQPYAFALDADTYQRVHLKHLSKSQSVWKFKSEMIYNAIPQTIDSIILNDEQAKLIAGWISKDSFSTRMMRRFSETILRSGKRNGKGDETPANQTRLWGINECVDVETDNFSEVDCGSNRKSRVVNRRKRPMSAVYASTTKIGGISERERPMSAVFSSDFDYSFNSRQLPFFARPISTMKCSYEFRLLLRGTRDGFSPAIFHELCDNQGPTLCVFKLSGSGKILGGYNPLHWKSSNPRIYESSIDGFLFSLDFCTVINKSVHNYHRTDENNDYNGDGNSNSSDSKIDDHIDKKVESSSQDFKSLNSDISGSFDVEEYEVFKVVKVHDGN</sequence>
<dbReference type="EMBL" id="CAJVPT010014931">
    <property type="protein sequence ID" value="CAG8608390.1"/>
    <property type="molecule type" value="Genomic_DNA"/>
</dbReference>
<keyword evidence="2" id="KW-1185">Reference proteome</keyword>
<protein>
    <submittedName>
        <fullName evidence="1">11001_t:CDS:1</fullName>
    </submittedName>
</protein>
<organism evidence="1 2">
    <name type="scientific">Acaulospora colombiana</name>
    <dbReference type="NCBI Taxonomy" id="27376"/>
    <lineage>
        <taxon>Eukaryota</taxon>
        <taxon>Fungi</taxon>
        <taxon>Fungi incertae sedis</taxon>
        <taxon>Mucoromycota</taxon>
        <taxon>Glomeromycotina</taxon>
        <taxon>Glomeromycetes</taxon>
        <taxon>Diversisporales</taxon>
        <taxon>Acaulosporaceae</taxon>
        <taxon>Acaulospora</taxon>
    </lineage>
</organism>
<evidence type="ECO:0000313" key="2">
    <source>
        <dbReference type="Proteomes" id="UP000789525"/>
    </source>
</evidence>
<accession>A0ACA9MS49</accession>
<reference evidence="1" key="1">
    <citation type="submission" date="2021-06" db="EMBL/GenBank/DDBJ databases">
        <authorList>
            <person name="Kallberg Y."/>
            <person name="Tangrot J."/>
            <person name="Rosling A."/>
        </authorList>
    </citation>
    <scope>NUCLEOTIDE SEQUENCE</scope>
    <source>
        <strain evidence="1">CL356</strain>
    </source>
</reference>
<comment type="caution">
    <text evidence="1">The sequence shown here is derived from an EMBL/GenBank/DDBJ whole genome shotgun (WGS) entry which is preliminary data.</text>
</comment>
<gene>
    <name evidence="1" type="ORF">ACOLOM_LOCUS6935</name>
</gene>